<protein>
    <submittedName>
        <fullName evidence="2">Helix-turn-helix domain-containing protein</fullName>
    </submittedName>
</protein>
<name>A0ABU5WYJ2_9BURK</name>
<dbReference type="Gene3D" id="1.10.10.60">
    <property type="entry name" value="Homeodomain-like"/>
    <property type="match status" value="1"/>
</dbReference>
<reference evidence="2 3" key="1">
    <citation type="journal article" date="2023" name="Front. Microbiol.">
        <title>Genomic analyses of Burkholderia respiratory isolates indicates two evolutionarily distinct B. anthina clades.</title>
        <authorList>
            <person name="Pham A."/>
            <person name="Volmer J.G."/>
            <person name="Chambers D.C."/>
            <person name="Smith D.J."/>
            <person name="Reid D.W."/>
            <person name="Burr L."/>
            <person name="Wells T.J."/>
        </authorList>
    </citation>
    <scope>NUCLEOTIDE SEQUENCE [LARGE SCALE GENOMIC DNA]</scope>
    <source>
        <strain evidence="2 3">BCCIQ07A</strain>
    </source>
</reference>
<organism evidence="2 3">
    <name type="scientific">Burkholderia anthinoferrum</name>
    <dbReference type="NCBI Taxonomy" id="3090833"/>
    <lineage>
        <taxon>Bacteria</taxon>
        <taxon>Pseudomonadati</taxon>
        <taxon>Pseudomonadota</taxon>
        <taxon>Betaproteobacteria</taxon>
        <taxon>Burkholderiales</taxon>
        <taxon>Burkholderiaceae</taxon>
        <taxon>Burkholderia</taxon>
    </lineage>
</organism>
<gene>
    <name evidence="2" type="ORF">SB593_34675</name>
</gene>
<feature type="non-terminal residue" evidence="2">
    <location>
        <position position="1"/>
    </location>
</feature>
<accession>A0ABU5WYJ2</accession>
<dbReference type="EMBL" id="JAWRLE010000141">
    <property type="protein sequence ID" value="MEB2584071.1"/>
    <property type="molecule type" value="Genomic_DNA"/>
</dbReference>
<evidence type="ECO:0000313" key="2">
    <source>
        <dbReference type="EMBL" id="MEB2584071.1"/>
    </source>
</evidence>
<dbReference type="Pfam" id="PF02954">
    <property type="entry name" value="HTH_8"/>
    <property type="match status" value="1"/>
</dbReference>
<evidence type="ECO:0000259" key="1">
    <source>
        <dbReference type="Pfam" id="PF02954"/>
    </source>
</evidence>
<proteinExistence type="predicted"/>
<dbReference type="RefSeq" id="WP_323621523.1">
    <property type="nucleotide sequence ID" value="NZ_JAWRLE010000141.1"/>
</dbReference>
<evidence type="ECO:0000313" key="3">
    <source>
        <dbReference type="Proteomes" id="UP001304467"/>
    </source>
</evidence>
<comment type="caution">
    <text evidence="2">The sequence shown here is derived from an EMBL/GenBank/DDBJ whole genome shotgun (WGS) entry which is preliminary data.</text>
</comment>
<feature type="domain" description="DNA binding HTH" evidence="1">
    <location>
        <begin position="41"/>
        <end position="79"/>
    </location>
</feature>
<dbReference type="Proteomes" id="UP001304467">
    <property type="component" value="Unassembled WGS sequence"/>
</dbReference>
<keyword evidence="3" id="KW-1185">Reference proteome</keyword>
<dbReference type="InterPro" id="IPR002197">
    <property type="entry name" value="HTH_Fis"/>
</dbReference>
<dbReference type="SUPFAM" id="SSF46689">
    <property type="entry name" value="Homeodomain-like"/>
    <property type="match status" value="1"/>
</dbReference>
<dbReference type="InterPro" id="IPR009057">
    <property type="entry name" value="Homeodomain-like_sf"/>
</dbReference>
<sequence length="83" mass="8982">MLARLTLGVSNGLIDEACVDAMIGHVIGQVIARPPQDTGSLHDVQRARILMVYAETNGNVSETARRLGVSRNTIYRALGQPRP</sequence>